<organism evidence="1 2">
    <name type="scientific">Aureimonas phyllosphaerae</name>
    <dbReference type="NCBI Taxonomy" id="1166078"/>
    <lineage>
        <taxon>Bacteria</taxon>
        <taxon>Pseudomonadati</taxon>
        <taxon>Pseudomonadota</taxon>
        <taxon>Alphaproteobacteria</taxon>
        <taxon>Hyphomicrobiales</taxon>
        <taxon>Aurantimonadaceae</taxon>
        <taxon>Aureimonas</taxon>
    </lineage>
</organism>
<dbReference type="AlphaFoldDB" id="A0A7W6FV36"/>
<name>A0A7W6FV36_9HYPH</name>
<dbReference type="RefSeq" id="WP_156369299.1">
    <property type="nucleotide sequence ID" value="NZ_CP181348.1"/>
</dbReference>
<dbReference type="Proteomes" id="UP000531216">
    <property type="component" value="Unassembled WGS sequence"/>
</dbReference>
<keyword evidence="2" id="KW-1185">Reference proteome</keyword>
<comment type="caution">
    <text evidence="1">The sequence shown here is derived from an EMBL/GenBank/DDBJ whole genome shotgun (WGS) entry which is preliminary data.</text>
</comment>
<dbReference type="EMBL" id="JACIDO010000003">
    <property type="protein sequence ID" value="MBB3935627.1"/>
    <property type="molecule type" value="Genomic_DNA"/>
</dbReference>
<gene>
    <name evidence="1" type="ORF">GGR05_001771</name>
</gene>
<sequence length="58" mass="6520">MEEVDPIITILRLVEEEDDGSAIARRFFENHPDLDRAAFLEACSVALDIIGLKPSQLH</sequence>
<protein>
    <submittedName>
        <fullName evidence="1">Uncharacterized protein</fullName>
    </submittedName>
</protein>
<reference evidence="1 2" key="1">
    <citation type="submission" date="2020-08" db="EMBL/GenBank/DDBJ databases">
        <title>Genomic Encyclopedia of Type Strains, Phase IV (KMG-IV): sequencing the most valuable type-strain genomes for metagenomic binning, comparative biology and taxonomic classification.</title>
        <authorList>
            <person name="Goeker M."/>
        </authorList>
    </citation>
    <scope>NUCLEOTIDE SEQUENCE [LARGE SCALE GENOMIC DNA]</scope>
    <source>
        <strain evidence="1 2">DSM 25024</strain>
    </source>
</reference>
<proteinExistence type="predicted"/>
<evidence type="ECO:0000313" key="2">
    <source>
        <dbReference type="Proteomes" id="UP000531216"/>
    </source>
</evidence>
<evidence type="ECO:0000313" key="1">
    <source>
        <dbReference type="EMBL" id="MBB3935627.1"/>
    </source>
</evidence>
<accession>A0A7W6FV36</accession>